<organism evidence="1 2">
    <name type="scientific">Aquifex aeolicus</name>
    <dbReference type="NCBI Taxonomy" id="63363"/>
    <lineage>
        <taxon>Bacteria</taxon>
        <taxon>Pseudomonadati</taxon>
        <taxon>Aquificota</taxon>
        <taxon>Aquificia</taxon>
        <taxon>Aquificales</taxon>
        <taxon>Aquificaceae</taxon>
        <taxon>Aquifex</taxon>
    </lineage>
</organism>
<dbReference type="PANTHER" id="PTHR30348">
    <property type="entry name" value="UNCHARACTERIZED PROTEIN YECE"/>
    <property type="match status" value="1"/>
</dbReference>
<evidence type="ECO:0000313" key="2">
    <source>
        <dbReference type="Proteomes" id="UP000606463"/>
    </source>
</evidence>
<name>A0A9D0YRU1_AQUAO</name>
<evidence type="ECO:0000313" key="1">
    <source>
        <dbReference type="EMBL" id="HIP98809.1"/>
    </source>
</evidence>
<dbReference type="Gene3D" id="3.20.20.410">
    <property type="entry name" value="Protein of unknown function UPF0759"/>
    <property type="match status" value="1"/>
</dbReference>
<dbReference type="InterPro" id="IPR036520">
    <property type="entry name" value="UPF0759_sf"/>
</dbReference>
<accession>A0A9D0YRU1</accession>
<dbReference type="Pfam" id="PF01904">
    <property type="entry name" value="DUF72"/>
    <property type="match status" value="1"/>
</dbReference>
<sequence length="269" mass="32549">MKKKIYVGCSGFSYREWRGIFYPQNMPKERWLEHYKKYFSILELNFSFYKFPSQSITKNLVLKAPHLKFSVKVHQKFTHLRKYTREDIEFFVKGLEPIVQKGNLIALLFQFPESFGMKEENWEYLENLHYGFVEFPQAFEFRNKSWMNREFFRWLDERNITLVNIDAPKEIGWPVGPWVSIGEFNYIRLHGRNAKKMYDYLYSEEELEELLKKVLKIYQNKPTYIFFNNTVGAKCVANAIKFKMMLGVWNENIPIPNGIKRMWITKEFE</sequence>
<dbReference type="EMBL" id="DQVE01000056">
    <property type="protein sequence ID" value="HIP98809.1"/>
    <property type="molecule type" value="Genomic_DNA"/>
</dbReference>
<dbReference type="Proteomes" id="UP000606463">
    <property type="component" value="Unassembled WGS sequence"/>
</dbReference>
<dbReference type="AlphaFoldDB" id="A0A9D0YRU1"/>
<dbReference type="SUPFAM" id="SSF117396">
    <property type="entry name" value="TM1631-like"/>
    <property type="match status" value="1"/>
</dbReference>
<protein>
    <submittedName>
        <fullName evidence="1">DUF72 domain-containing protein</fullName>
    </submittedName>
</protein>
<reference evidence="1" key="1">
    <citation type="journal article" date="2020" name="ISME J.">
        <title>Gammaproteobacteria mediating utilization of methyl-, sulfur- and petroleum organic compounds in deep ocean hydrothermal plumes.</title>
        <authorList>
            <person name="Zhou Z."/>
            <person name="Liu Y."/>
            <person name="Pan J."/>
            <person name="Cron B.R."/>
            <person name="Toner B.M."/>
            <person name="Anantharaman K."/>
            <person name="Breier J.A."/>
            <person name="Dick G.J."/>
            <person name="Li M."/>
        </authorList>
    </citation>
    <scope>NUCLEOTIDE SEQUENCE</scope>
    <source>
        <strain evidence="1">SZUA-1501</strain>
    </source>
</reference>
<dbReference type="PANTHER" id="PTHR30348:SF13">
    <property type="entry name" value="UPF0759 PROTEIN YUNF"/>
    <property type="match status" value="1"/>
</dbReference>
<comment type="caution">
    <text evidence="1">The sequence shown here is derived from an EMBL/GenBank/DDBJ whole genome shotgun (WGS) entry which is preliminary data.</text>
</comment>
<gene>
    <name evidence="1" type="ORF">EYH37_05580</name>
</gene>
<proteinExistence type="predicted"/>
<dbReference type="InterPro" id="IPR002763">
    <property type="entry name" value="DUF72"/>
</dbReference>